<dbReference type="CDD" id="cd07011">
    <property type="entry name" value="cupin_PMI_type_I_N"/>
    <property type="match status" value="1"/>
</dbReference>
<keyword evidence="9" id="KW-0413">Isomerase</keyword>
<evidence type="ECO:0000256" key="12">
    <source>
        <dbReference type="PIRSR" id="PIRSR001480-2"/>
    </source>
</evidence>
<evidence type="ECO:0000256" key="5">
    <source>
        <dbReference type="ARBA" id="ARBA00011956"/>
    </source>
</evidence>
<evidence type="ECO:0000256" key="4">
    <source>
        <dbReference type="ARBA" id="ARBA00010772"/>
    </source>
</evidence>
<evidence type="ECO:0000256" key="11">
    <source>
        <dbReference type="ARBA" id="ARBA00030762"/>
    </source>
</evidence>
<keyword evidence="7 12" id="KW-0479">Metal-binding</keyword>
<dbReference type="GO" id="GO:0008270">
    <property type="term" value="F:zinc ion binding"/>
    <property type="evidence" value="ECO:0007669"/>
    <property type="project" value="InterPro"/>
</dbReference>
<dbReference type="NCBIfam" id="TIGR00218">
    <property type="entry name" value="manA"/>
    <property type="match status" value="1"/>
</dbReference>
<dbReference type="InterPro" id="IPR014710">
    <property type="entry name" value="RmlC-like_jellyroll"/>
</dbReference>
<dbReference type="PANTHER" id="PTHR10309:SF0">
    <property type="entry name" value="MANNOSE-6-PHOSPHATE ISOMERASE"/>
    <property type="match status" value="1"/>
</dbReference>
<accession>A0A4S2MPF0</accession>
<gene>
    <name evidence="15" type="ORF">EX30DRAFT_397381</name>
</gene>
<feature type="binding site" evidence="12">
    <location>
        <position position="128"/>
    </location>
    <ligand>
        <name>Zn(2+)</name>
        <dbReference type="ChEBI" id="CHEBI:29105"/>
    </ligand>
</feature>
<evidence type="ECO:0000256" key="7">
    <source>
        <dbReference type="ARBA" id="ARBA00022723"/>
    </source>
</evidence>
<evidence type="ECO:0000256" key="3">
    <source>
        <dbReference type="ARBA" id="ARBA00004666"/>
    </source>
</evidence>
<keyword evidence="16" id="KW-1185">Reference proteome</keyword>
<reference evidence="15 16" key="1">
    <citation type="submission" date="2019-04" db="EMBL/GenBank/DDBJ databases">
        <title>Comparative genomics and transcriptomics to analyze fruiting body development in filamentous ascomycetes.</title>
        <authorList>
            <consortium name="DOE Joint Genome Institute"/>
            <person name="Lutkenhaus R."/>
            <person name="Traeger S."/>
            <person name="Breuer J."/>
            <person name="Kuo A."/>
            <person name="Lipzen A."/>
            <person name="Pangilinan J."/>
            <person name="Dilworth D."/>
            <person name="Sandor L."/>
            <person name="Poggeler S."/>
            <person name="Barry K."/>
            <person name="Grigoriev I.V."/>
            <person name="Nowrousian M."/>
        </authorList>
    </citation>
    <scope>NUCLEOTIDE SEQUENCE [LARGE SCALE GENOMIC DNA]</scope>
    <source>
        <strain evidence="15 16">CBS 389.68</strain>
    </source>
</reference>
<dbReference type="InParanoid" id="A0A4S2MPF0"/>
<evidence type="ECO:0000313" key="15">
    <source>
        <dbReference type="EMBL" id="TGZ79040.1"/>
    </source>
</evidence>
<dbReference type="EMBL" id="ML220135">
    <property type="protein sequence ID" value="TGZ79040.1"/>
    <property type="molecule type" value="Genomic_DNA"/>
</dbReference>
<dbReference type="PRINTS" id="PR00714">
    <property type="entry name" value="MAN6PISMRASE"/>
</dbReference>
<dbReference type="PANTHER" id="PTHR10309">
    <property type="entry name" value="MANNOSE-6-PHOSPHATE ISOMERASE"/>
    <property type="match status" value="1"/>
</dbReference>
<keyword evidence="8 12" id="KW-0862">Zinc</keyword>
<dbReference type="GO" id="GO:0005829">
    <property type="term" value="C:cytosol"/>
    <property type="evidence" value="ECO:0007669"/>
    <property type="project" value="TreeGrafter"/>
</dbReference>
<feature type="region of interest" description="Disordered" evidence="13">
    <location>
        <begin position="1"/>
        <end position="26"/>
    </location>
</feature>
<evidence type="ECO:0000256" key="8">
    <source>
        <dbReference type="ARBA" id="ARBA00022833"/>
    </source>
</evidence>
<dbReference type="Pfam" id="PF20511">
    <property type="entry name" value="PMI_typeI_cat"/>
    <property type="match status" value="1"/>
</dbReference>
<evidence type="ECO:0000313" key="16">
    <source>
        <dbReference type="Proteomes" id="UP000298138"/>
    </source>
</evidence>
<evidence type="ECO:0000256" key="2">
    <source>
        <dbReference type="ARBA" id="ARBA00002564"/>
    </source>
</evidence>
<dbReference type="Gene3D" id="1.10.441.10">
    <property type="entry name" value="Phosphomannose Isomerase, domain 2"/>
    <property type="match status" value="1"/>
</dbReference>
<feature type="binding site" evidence="12">
    <location>
        <position position="299"/>
    </location>
    <ligand>
        <name>Zn(2+)</name>
        <dbReference type="ChEBI" id="CHEBI:29105"/>
    </ligand>
</feature>
<dbReference type="Gene3D" id="2.60.120.10">
    <property type="entry name" value="Jelly Rolls"/>
    <property type="match status" value="2"/>
</dbReference>
<name>A0A4S2MPF0_9PEZI</name>
<sequence length="451" mass="49436">MTSSSTPHAPFLRLRPHLQPSPYGKPSGTSLASLFTLSTTQDPSITSGPSHITLPASQTYGELWLSDHPSGVSFVLPSNTPLSTLITDAPDLFLTHRVQARFNEDGVLSTHIPFIFKILSFDKPLPLQSHPPRDIVQQLRARGVPGIVDKNHKPEVAISLSDTFSAFIGFRPLHDIKLLLEDVPEFDAVVADDEVMNEFLRAPAEDVDAEVILRTVFTRVLAAEKTKVKELCEALTRRVDDTGDEAFGEVGRREGLGKVWRRLWETSKGDVGVLAAVVFCNYVCLKKGEGVAVPAGCIHAYVEGDVVECMAWSDNMIAHGLQDPELNHSPELLADTVTYNTPPPSKLMLEQVPFPRVSNHHTTFVKAPIEEFDLLKISLKDGEEEVLAEGIDGPSVFIITKGQVLMEAESGGRVQKEELKTGQAVFVMPGRGWKMSGEGETEVWGAFVEGK</sequence>
<feature type="binding site" evidence="12">
    <location>
        <position position="130"/>
    </location>
    <ligand>
        <name>Zn(2+)</name>
        <dbReference type="ChEBI" id="CHEBI:29105"/>
    </ligand>
</feature>
<comment type="catalytic activity">
    <reaction evidence="1">
        <text>D-mannose 6-phosphate = D-fructose 6-phosphate</text>
        <dbReference type="Rhea" id="RHEA:12356"/>
        <dbReference type="ChEBI" id="CHEBI:58735"/>
        <dbReference type="ChEBI" id="CHEBI:61527"/>
        <dbReference type="EC" id="5.3.1.8"/>
    </reaction>
</comment>
<evidence type="ECO:0000256" key="6">
    <source>
        <dbReference type="ARBA" id="ARBA00018236"/>
    </source>
</evidence>
<evidence type="ECO:0000256" key="9">
    <source>
        <dbReference type="ARBA" id="ARBA00023235"/>
    </source>
</evidence>
<evidence type="ECO:0000256" key="13">
    <source>
        <dbReference type="SAM" id="MobiDB-lite"/>
    </source>
</evidence>
<dbReference type="AlphaFoldDB" id="A0A4S2MPF0"/>
<comment type="function">
    <text evidence="2">Involved in the synthesis of the GDP-mannose and dolichol-phosphate-mannose required for a number of critical mannosyl transfer reactions.</text>
</comment>
<evidence type="ECO:0000259" key="14">
    <source>
        <dbReference type="Pfam" id="PF20511"/>
    </source>
</evidence>
<feature type="domain" description="Phosphomannose isomerase type I catalytic" evidence="14">
    <location>
        <begin position="13"/>
        <end position="173"/>
    </location>
</feature>
<dbReference type="PIRSF" id="PIRSF001480">
    <property type="entry name" value="Mannose-6-phosphate_isomerase"/>
    <property type="match status" value="1"/>
</dbReference>
<dbReference type="GO" id="GO:0009298">
    <property type="term" value="P:GDP-mannose biosynthetic process"/>
    <property type="evidence" value="ECO:0007669"/>
    <property type="project" value="UniProtKB-UniPathway"/>
</dbReference>
<evidence type="ECO:0000256" key="10">
    <source>
        <dbReference type="ARBA" id="ARBA00029741"/>
    </source>
</evidence>
<dbReference type="InterPro" id="IPR001250">
    <property type="entry name" value="Man6P_Isoase-1"/>
</dbReference>
<feature type="binding site" evidence="12">
    <location>
        <position position="155"/>
    </location>
    <ligand>
        <name>Zn(2+)</name>
        <dbReference type="ChEBI" id="CHEBI:29105"/>
    </ligand>
</feature>
<dbReference type="EC" id="5.3.1.8" evidence="5"/>
<evidence type="ECO:0000256" key="1">
    <source>
        <dbReference type="ARBA" id="ARBA00000757"/>
    </source>
</evidence>
<comment type="pathway">
    <text evidence="3">Nucleotide-sugar biosynthesis; GDP-alpha-D-mannose biosynthesis; alpha-D-mannose 1-phosphate from D-fructose 6-phosphate: step 1/2.</text>
</comment>
<organism evidence="15 16">
    <name type="scientific">Ascodesmis nigricans</name>
    <dbReference type="NCBI Taxonomy" id="341454"/>
    <lineage>
        <taxon>Eukaryota</taxon>
        <taxon>Fungi</taxon>
        <taxon>Dikarya</taxon>
        <taxon>Ascomycota</taxon>
        <taxon>Pezizomycotina</taxon>
        <taxon>Pezizomycetes</taxon>
        <taxon>Pezizales</taxon>
        <taxon>Ascodesmidaceae</taxon>
        <taxon>Ascodesmis</taxon>
    </lineage>
</organism>
<dbReference type="OrthoDB" id="6605218at2759"/>
<dbReference type="STRING" id="341454.A0A4S2MPF0"/>
<dbReference type="UniPathway" id="UPA00126">
    <property type="reaction ID" value="UER00423"/>
</dbReference>
<dbReference type="InterPro" id="IPR011051">
    <property type="entry name" value="RmlC_Cupin_sf"/>
</dbReference>
<dbReference type="SUPFAM" id="SSF51182">
    <property type="entry name" value="RmlC-like cupins"/>
    <property type="match status" value="1"/>
</dbReference>
<protein>
    <recommendedName>
        <fullName evidence="6">Mannose-6-phosphate isomerase</fullName>
        <ecNumber evidence="5">5.3.1.8</ecNumber>
    </recommendedName>
    <alternativeName>
        <fullName evidence="10">Phosphohexomutase</fullName>
    </alternativeName>
    <alternativeName>
        <fullName evidence="11">Phosphomannose isomerase</fullName>
    </alternativeName>
</protein>
<proteinExistence type="inferred from homology"/>
<dbReference type="InterPro" id="IPR046457">
    <property type="entry name" value="PMI_typeI_cat"/>
</dbReference>
<comment type="similarity">
    <text evidence="4">Belongs to the mannose-6-phosphate isomerase type 1 family.</text>
</comment>
<dbReference type="GO" id="GO:0005975">
    <property type="term" value="P:carbohydrate metabolic process"/>
    <property type="evidence" value="ECO:0007669"/>
    <property type="project" value="InterPro"/>
</dbReference>
<dbReference type="InterPro" id="IPR016305">
    <property type="entry name" value="Mannose-6-P_Isomerase"/>
</dbReference>
<comment type="cofactor">
    <cofactor evidence="12">
        <name>Zn(2+)</name>
        <dbReference type="ChEBI" id="CHEBI:29105"/>
    </cofactor>
    <text evidence="12">Binds 1 zinc ion per subunit.</text>
</comment>
<dbReference type="GO" id="GO:0004476">
    <property type="term" value="F:mannose-6-phosphate isomerase activity"/>
    <property type="evidence" value="ECO:0007669"/>
    <property type="project" value="UniProtKB-EC"/>
</dbReference>
<dbReference type="Proteomes" id="UP000298138">
    <property type="component" value="Unassembled WGS sequence"/>
</dbReference>